<evidence type="ECO:0000256" key="1">
    <source>
        <dbReference type="SAM" id="MobiDB-lite"/>
    </source>
</evidence>
<dbReference type="EMBL" id="CU633751">
    <property type="protein sequence ID" value="CAP63802.1"/>
    <property type="molecule type" value="Genomic_DNA"/>
</dbReference>
<feature type="region of interest" description="Disordered" evidence="1">
    <location>
        <begin position="68"/>
        <end position="92"/>
    </location>
</feature>
<gene>
    <name evidence="2" type="ordered locus">pRALTA_0110</name>
</gene>
<organism evidence="2 3">
    <name type="scientific">Cupriavidus taiwanensis (strain DSM 17343 / BCRC 17206 / CCUG 44338 / CIP 107171 / LMG 19424 / R1)</name>
    <name type="common">Ralstonia taiwanensis (strain LMG 19424)</name>
    <dbReference type="NCBI Taxonomy" id="977880"/>
    <lineage>
        <taxon>Bacteria</taxon>
        <taxon>Pseudomonadati</taxon>
        <taxon>Pseudomonadota</taxon>
        <taxon>Betaproteobacteria</taxon>
        <taxon>Burkholderiales</taxon>
        <taxon>Burkholderiaceae</taxon>
        <taxon>Cupriavidus</taxon>
    </lineage>
</organism>
<sequence>MLIGPGMAGTEVITVSMRELDRLQIVQAVVDGQLRPGVAAERLGDHGSAIPAAAGALSARRLIRAGFSRRRGRTEPLVNAPRQSPRRRHFGR</sequence>
<geneLocation type="plasmid" evidence="2 3">
    <name>pRALTA</name>
</geneLocation>
<name>B2AJX5_CUPTR</name>
<reference evidence="2 3" key="1">
    <citation type="journal article" date="2008" name="Genome Res.">
        <title>Genome sequence of the beta-rhizobium Cupriavidus taiwanensis and comparative genomics of rhizobia.</title>
        <authorList>
            <person name="Amadou C."/>
            <person name="Pascal G."/>
            <person name="Mangenot S."/>
            <person name="Glew M."/>
            <person name="Bontemps C."/>
            <person name="Capela D."/>
            <person name="Carrere S."/>
            <person name="Cruveiller S."/>
            <person name="Dossat C."/>
            <person name="Lajus A."/>
            <person name="Marchetti M."/>
            <person name="Poinsot V."/>
            <person name="Rouy Z."/>
            <person name="Servin B."/>
            <person name="Saad M."/>
            <person name="Schenowitz C."/>
            <person name="Barbe V."/>
            <person name="Batut J."/>
            <person name="Medigue C."/>
            <person name="Masson-Boivin C."/>
        </authorList>
    </citation>
    <scope>NUCLEOTIDE SEQUENCE [LARGE SCALE GENOMIC DNA]</scope>
    <source>
        <strain evidence="3">DSM 17343 / BCRC 17206 / CCUG 44338 / CIP 107171 / LMG 19424 / R1</strain>
    </source>
</reference>
<keyword evidence="3" id="KW-1185">Reference proteome</keyword>
<dbReference type="KEGG" id="cti:pRALTA_0110"/>
<evidence type="ECO:0008006" key="4">
    <source>
        <dbReference type="Google" id="ProtNLM"/>
    </source>
</evidence>
<accession>B2AJX5</accession>
<evidence type="ECO:0000313" key="3">
    <source>
        <dbReference type="Proteomes" id="UP000001692"/>
    </source>
</evidence>
<evidence type="ECO:0000313" key="2">
    <source>
        <dbReference type="EMBL" id="CAP63802.1"/>
    </source>
</evidence>
<dbReference type="HOGENOM" id="CLU_2408315_0_0_4"/>
<dbReference type="Proteomes" id="UP000001692">
    <property type="component" value="Plasmid pRALTA"/>
</dbReference>
<protein>
    <recommendedName>
        <fullName evidence="4">Transposase</fullName>
    </recommendedName>
</protein>
<proteinExistence type="predicted"/>
<keyword evidence="2" id="KW-0614">Plasmid</keyword>
<dbReference type="AlphaFoldDB" id="B2AJX5"/>